<comment type="caution">
    <text evidence="4">The sequence shown here is derived from an EMBL/GenBank/DDBJ whole genome shotgun (WGS) entry which is preliminary data.</text>
</comment>
<dbReference type="SUPFAM" id="SSF53474">
    <property type="entry name" value="alpha/beta-Hydrolases"/>
    <property type="match status" value="1"/>
</dbReference>
<evidence type="ECO:0000259" key="3">
    <source>
        <dbReference type="Pfam" id="PF07859"/>
    </source>
</evidence>
<evidence type="ECO:0000313" key="5">
    <source>
        <dbReference type="Proteomes" id="UP000177622"/>
    </source>
</evidence>
<dbReference type="InterPro" id="IPR050300">
    <property type="entry name" value="GDXG_lipolytic_enzyme"/>
</dbReference>
<dbReference type="PANTHER" id="PTHR48081">
    <property type="entry name" value="AB HYDROLASE SUPERFAMILY PROTEIN C4A8.06C"/>
    <property type="match status" value="1"/>
</dbReference>
<name>A0A1F5LRU8_PENAI</name>
<evidence type="ECO:0000256" key="2">
    <source>
        <dbReference type="SAM" id="MobiDB-lite"/>
    </source>
</evidence>
<feature type="domain" description="Alpha/beta hydrolase fold-3" evidence="3">
    <location>
        <begin position="124"/>
        <end position="355"/>
    </location>
</feature>
<dbReference type="InterPro" id="IPR013094">
    <property type="entry name" value="AB_hydrolase_3"/>
</dbReference>
<dbReference type="OrthoDB" id="408631at2759"/>
<dbReference type="RefSeq" id="XP_022491000.1">
    <property type="nucleotide sequence ID" value="XM_022629303.1"/>
</dbReference>
<dbReference type="Gene3D" id="3.40.50.1820">
    <property type="entry name" value="alpha/beta hydrolase"/>
    <property type="match status" value="1"/>
</dbReference>
<protein>
    <recommendedName>
        <fullName evidence="3">Alpha/beta hydrolase fold-3 domain-containing protein</fullName>
    </recommendedName>
</protein>
<dbReference type="Pfam" id="PF07859">
    <property type="entry name" value="Abhydrolase_3"/>
    <property type="match status" value="1"/>
</dbReference>
<accession>A0A1F5LRU8</accession>
<dbReference type="Proteomes" id="UP000177622">
    <property type="component" value="Unassembled WGS sequence"/>
</dbReference>
<dbReference type="GO" id="GO:0017000">
    <property type="term" value="P:antibiotic biosynthetic process"/>
    <property type="evidence" value="ECO:0007669"/>
    <property type="project" value="UniProtKB-ARBA"/>
</dbReference>
<dbReference type="InterPro" id="IPR029058">
    <property type="entry name" value="AB_hydrolase_fold"/>
</dbReference>
<sequence length="393" mass="42530">MDSRTEACGVVMIQVSNKAPSQSPSTSTNYITMDFSEYTGPSAEWLALEPTLPAVPKDLSVEQLKALLNKGREESAAQDMIDQGLSSLVQMHDHTVIARDGTALEARTYRPAGIPISERLPVYVHLHGGGFLFGTLASEDATCSRIVASRAENGTPVVVFNINYRHTPEHRYPTAWNDTEDAFVWLHEHIAEVGGLADQVVVGGISAGAWLTASLALAQLRGDDKRIAACPKIAGQVLMIPCLVQWDHYAPRTEMLKSPDLSSYVQCADAPILPVTRIKLFSALLGIENAKDSAKDRRMGPGNATAEEVKGLPPTTLGIAGNDPLRDEGIFYGKHLAENGIPTNIHVFRGVPHGFRRYGDKLPGSKKWDEVMSGGITWALEKPAAGPFVINSD</sequence>
<dbReference type="EMBL" id="LXJU01000004">
    <property type="protein sequence ID" value="OGE55571.1"/>
    <property type="molecule type" value="Genomic_DNA"/>
</dbReference>
<keyword evidence="1" id="KW-0378">Hydrolase</keyword>
<dbReference type="GO" id="GO:0072330">
    <property type="term" value="P:monocarboxylic acid biosynthetic process"/>
    <property type="evidence" value="ECO:0007669"/>
    <property type="project" value="UniProtKB-ARBA"/>
</dbReference>
<dbReference type="GeneID" id="34574037"/>
<feature type="region of interest" description="Disordered" evidence="2">
    <location>
        <begin position="294"/>
        <end position="313"/>
    </location>
</feature>
<evidence type="ECO:0000256" key="1">
    <source>
        <dbReference type="ARBA" id="ARBA00022801"/>
    </source>
</evidence>
<dbReference type="AlphaFoldDB" id="A0A1F5LRU8"/>
<keyword evidence="5" id="KW-1185">Reference proteome</keyword>
<dbReference type="STRING" id="1835702.A0A1F5LRU8"/>
<reference evidence="4 5" key="1">
    <citation type="journal article" date="2016" name="Sci. Rep.">
        <title>Penicillium arizonense, a new, genome sequenced fungal species, reveals a high chemical diversity in secreted metabolites.</title>
        <authorList>
            <person name="Grijseels S."/>
            <person name="Nielsen J.C."/>
            <person name="Randelovic M."/>
            <person name="Nielsen J."/>
            <person name="Nielsen K.F."/>
            <person name="Workman M."/>
            <person name="Frisvad J.C."/>
        </authorList>
    </citation>
    <scope>NUCLEOTIDE SEQUENCE [LARGE SCALE GENOMIC DNA]</scope>
    <source>
        <strain evidence="4 5">CBS 141311</strain>
    </source>
</reference>
<evidence type="ECO:0000313" key="4">
    <source>
        <dbReference type="EMBL" id="OGE55571.1"/>
    </source>
</evidence>
<organism evidence="4 5">
    <name type="scientific">Penicillium arizonense</name>
    <dbReference type="NCBI Taxonomy" id="1835702"/>
    <lineage>
        <taxon>Eukaryota</taxon>
        <taxon>Fungi</taxon>
        <taxon>Dikarya</taxon>
        <taxon>Ascomycota</taxon>
        <taxon>Pezizomycotina</taxon>
        <taxon>Eurotiomycetes</taxon>
        <taxon>Eurotiomycetidae</taxon>
        <taxon>Eurotiales</taxon>
        <taxon>Aspergillaceae</taxon>
        <taxon>Penicillium</taxon>
    </lineage>
</organism>
<dbReference type="PANTHER" id="PTHR48081:SF8">
    <property type="entry name" value="ALPHA_BETA HYDROLASE FOLD-3 DOMAIN-CONTAINING PROTEIN-RELATED"/>
    <property type="match status" value="1"/>
</dbReference>
<dbReference type="GO" id="GO:0016787">
    <property type="term" value="F:hydrolase activity"/>
    <property type="evidence" value="ECO:0007669"/>
    <property type="project" value="UniProtKB-KW"/>
</dbReference>
<proteinExistence type="predicted"/>
<gene>
    <name evidence="4" type="ORF">PENARI_c004G08742</name>
</gene>